<feature type="domain" description="Immunoglobulin" evidence="3">
    <location>
        <begin position="24"/>
        <end position="117"/>
    </location>
</feature>
<feature type="chain" id="PRO_5004080004" evidence="1">
    <location>
        <begin position="17"/>
        <end position="302"/>
    </location>
</feature>
<dbReference type="Gene3D" id="2.60.40.10">
    <property type="entry name" value="Immunoglobulins"/>
    <property type="match status" value="4"/>
</dbReference>
<evidence type="ECO:0000256" key="1">
    <source>
        <dbReference type="SAM" id="SignalP"/>
    </source>
</evidence>
<dbReference type="Proteomes" id="UP000031443">
    <property type="component" value="Unassembled WGS sequence"/>
</dbReference>
<gene>
    <name evidence="4" type="ORF">UY3_10234</name>
</gene>
<dbReference type="SMART" id="SM00409">
    <property type="entry name" value="IG"/>
    <property type="match status" value="2"/>
</dbReference>
<dbReference type="SUPFAM" id="SSF48726">
    <property type="entry name" value="Immunoglobulin"/>
    <property type="match status" value="4"/>
</dbReference>
<evidence type="ECO:0000313" key="5">
    <source>
        <dbReference type="Proteomes" id="UP000031443"/>
    </source>
</evidence>
<dbReference type="InterPro" id="IPR050150">
    <property type="entry name" value="IgV_Light_Chain"/>
</dbReference>
<dbReference type="SMART" id="SM00406">
    <property type="entry name" value="IGv"/>
    <property type="match status" value="2"/>
</dbReference>
<dbReference type="InterPro" id="IPR036179">
    <property type="entry name" value="Ig-like_dom_sf"/>
</dbReference>
<sequence>MHLLWLLFSVFGESSGQIVIPQTPASVTVLPGETVTIQCKASSSMSNDMQLHLFKSGQIPKLLIYNGATHFTGVPDRFSGRYSGTDFTFTISGVQADDEESSGQIVITQTPASVTVLPGETVTIECKASSSMSDDMHLYLFKSGQNPKLLINDAANRFTGVPDRFSESSGQIVITQTPASVTVLPGETVTMQCKASSSMSNGSEGLIVITQTPLVSAFLGEPVSFQCKADSNVNDEMNVYLFRSGEVPKPIMYHATNHFPGVPDRFRGSGRGTDFTFSISHFHAEDAGEYFCGHDYGYDLTQ</sequence>
<dbReference type="InterPro" id="IPR003599">
    <property type="entry name" value="Ig_sub"/>
</dbReference>
<dbReference type="PANTHER" id="PTHR23267">
    <property type="entry name" value="IMMUNOGLOBULIN LIGHT CHAIN"/>
    <property type="match status" value="1"/>
</dbReference>
<evidence type="ECO:0000259" key="2">
    <source>
        <dbReference type="SMART" id="SM00406"/>
    </source>
</evidence>
<feature type="domain" description="Immunoglobulin V-set" evidence="2">
    <location>
        <begin position="222"/>
        <end position="294"/>
    </location>
</feature>
<dbReference type="FunFam" id="2.60.40.10:FF:001230">
    <property type="entry name" value="Immunoglobulin kappa variable 8-16"/>
    <property type="match status" value="1"/>
</dbReference>
<keyword evidence="1" id="KW-0732">Signal</keyword>
<name>M7B652_CHEMY</name>
<reference evidence="5" key="1">
    <citation type="journal article" date="2013" name="Nat. Genet.">
        <title>The draft genomes of soft-shell turtle and green sea turtle yield insights into the development and evolution of the turtle-specific body plan.</title>
        <authorList>
            <person name="Wang Z."/>
            <person name="Pascual-Anaya J."/>
            <person name="Zadissa A."/>
            <person name="Li W."/>
            <person name="Niimura Y."/>
            <person name="Huang Z."/>
            <person name="Li C."/>
            <person name="White S."/>
            <person name="Xiong Z."/>
            <person name="Fang D."/>
            <person name="Wang B."/>
            <person name="Ming Y."/>
            <person name="Chen Y."/>
            <person name="Zheng Y."/>
            <person name="Kuraku S."/>
            <person name="Pignatelli M."/>
            <person name="Herrero J."/>
            <person name="Beal K."/>
            <person name="Nozawa M."/>
            <person name="Li Q."/>
            <person name="Wang J."/>
            <person name="Zhang H."/>
            <person name="Yu L."/>
            <person name="Shigenobu S."/>
            <person name="Wang J."/>
            <person name="Liu J."/>
            <person name="Flicek P."/>
            <person name="Searle S."/>
            <person name="Wang J."/>
            <person name="Kuratani S."/>
            <person name="Yin Y."/>
            <person name="Aken B."/>
            <person name="Zhang G."/>
            <person name="Irie N."/>
        </authorList>
    </citation>
    <scope>NUCLEOTIDE SEQUENCE [LARGE SCALE GENOMIC DNA]</scope>
</reference>
<dbReference type="EMBL" id="KB539574">
    <property type="protein sequence ID" value="EMP32619.1"/>
    <property type="molecule type" value="Genomic_DNA"/>
</dbReference>
<feature type="domain" description="Immunoglobulin" evidence="3">
    <location>
        <begin position="178"/>
        <end position="302"/>
    </location>
</feature>
<feature type="domain" description="Immunoglobulin V-set" evidence="2">
    <location>
        <begin position="34"/>
        <end position="101"/>
    </location>
</feature>
<accession>M7B652</accession>
<proteinExistence type="predicted"/>
<dbReference type="InterPro" id="IPR013783">
    <property type="entry name" value="Ig-like_fold"/>
</dbReference>
<dbReference type="InterPro" id="IPR013106">
    <property type="entry name" value="Ig_V-set"/>
</dbReference>
<evidence type="ECO:0000259" key="3">
    <source>
        <dbReference type="SMART" id="SM00409"/>
    </source>
</evidence>
<dbReference type="STRING" id="8469.M7B652"/>
<dbReference type="Pfam" id="PF07686">
    <property type="entry name" value="V-set"/>
    <property type="match status" value="2"/>
</dbReference>
<protein>
    <submittedName>
        <fullName evidence="4">Ig kappa chain V-III region CLL</fullName>
    </submittedName>
</protein>
<feature type="signal peptide" evidence="1">
    <location>
        <begin position="1"/>
        <end position="16"/>
    </location>
</feature>
<keyword evidence="5" id="KW-1185">Reference proteome</keyword>
<organism evidence="4 5">
    <name type="scientific">Chelonia mydas</name>
    <name type="common">Green sea-turtle</name>
    <name type="synonym">Chelonia agassizi</name>
    <dbReference type="NCBI Taxonomy" id="8469"/>
    <lineage>
        <taxon>Eukaryota</taxon>
        <taxon>Metazoa</taxon>
        <taxon>Chordata</taxon>
        <taxon>Craniata</taxon>
        <taxon>Vertebrata</taxon>
        <taxon>Euteleostomi</taxon>
        <taxon>Archelosauria</taxon>
        <taxon>Testudinata</taxon>
        <taxon>Testudines</taxon>
        <taxon>Cryptodira</taxon>
        <taxon>Durocryptodira</taxon>
        <taxon>Americhelydia</taxon>
        <taxon>Chelonioidea</taxon>
        <taxon>Cheloniidae</taxon>
        <taxon>Chelonia</taxon>
    </lineage>
</organism>
<dbReference type="AlphaFoldDB" id="M7B652"/>
<evidence type="ECO:0000313" key="4">
    <source>
        <dbReference type="EMBL" id="EMP32619.1"/>
    </source>
</evidence>